<dbReference type="InterPro" id="IPR013249">
    <property type="entry name" value="RNA_pol_sigma70_r4_t2"/>
</dbReference>
<gene>
    <name evidence="11" type="ordered locus">Snas_4290</name>
</gene>
<evidence type="ECO:0000313" key="11">
    <source>
        <dbReference type="EMBL" id="ADD43939.1"/>
    </source>
</evidence>
<evidence type="ECO:0000259" key="10">
    <source>
        <dbReference type="Pfam" id="PF12680"/>
    </source>
</evidence>
<keyword evidence="6" id="KW-0238">DNA-binding</keyword>
<dbReference type="STRING" id="446470.Snas_4290"/>
<evidence type="ECO:0000259" key="9">
    <source>
        <dbReference type="Pfam" id="PF08281"/>
    </source>
</evidence>
<dbReference type="PROSITE" id="PS01063">
    <property type="entry name" value="SIGMA70_ECF"/>
    <property type="match status" value="1"/>
</dbReference>
<evidence type="ECO:0000256" key="5">
    <source>
        <dbReference type="ARBA" id="ARBA00023163"/>
    </source>
</evidence>
<feature type="domain" description="RNA polymerase sigma factor 70 region 4 type 2" evidence="9">
    <location>
        <begin position="127"/>
        <end position="179"/>
    </location>
</feature>
<protein>
    <recommendedName>
        <fullName evidence="6">RNA polymerase sigma factor</fullName>
    </recommendedName>
</protein>
<dbReference type="InterPro" id="IPR013325">
    <property type="entry name" value="RNA_pol_sigma_r2"/>
</dbReference>
<name>D3Q3M2_STANL</name>
<feature type="domain" description="RNA polymerase sigma-70 region 2" evidence="8">
    <location>
        <begin position="17"/>
        <end position="81"/>
    </location>
</feature>
<dbReference type="PANTHER" id="PTHR30173:SF36">
    <property type="entry name" value="ECF RNA POLYMERASE SIGMA FACTOR SIGJ"/>
    <property type="match status" value="1"/>
</dbReference>
<proteinExistence type="inferred from homology"/>
<dbReference type="Proteomes" id="UP000000844">
    <property type="component" value="Chromosome"/>
</dbReference>
<reference evidence="11 12" key="1">
    <citation type="journal article" date="2009" name="Stand. Genomic Sci.">
        <title>Complete genome sequence of Stackebrandtia nassauensis type strain (LLR-40K-21).</title>
        <authorList>
            <person name="Munk C."/>
            <person name="Lapidus A."/>
            <person name="Copeland A."/>
            <person name="Jando M."/>
            <person name="Mayilraj S."/>
            <person name="Glavina Del Rio T."/>
            <person name="Nolan M."/>
            <person name="Chen F."/>
            <person name="Lucas S."/>
            <person name="Tice H."/>
            <person name="Cheng J.F."/>
            <person name="Han C."/>
            <person name="Detter J.C."/>
            <person name="Bruce D."/>
            <person name="Goodwin L."/>
            <person name="Chain P."/>
            <person name="Pitluck S."/>
            <person name="Goker M."/>
            <person name="Ovchinikova G."/>
            <person name="Pati A."/>
            <person name="Ivanova N."/>
            <person name="Mavromatis K."/>
            <person name="Chen A."/>
            <person name="Palaniappan K."/>
            <person name="Land M."/>
            <person name="Hauser L."/>
            <person name="Chang Y.J."/>
            <person name="Jeffries C.D."/>
            <person name="Bristow J."/>
            <person name="Eisen J.A."/>
            <person name="Markowitz V."/>
            <person name="Hugenholtz P."/>
            <person name="Kyrpides N.C."/>
            <person name="Klenk H.P."/>
        </authorList>
    </citation>
    <scope>NUCLEOTIDE SEQUENCE [LARGE SCALE GENOMIC DNA]</scope>
    <source>
        <strain evidence="12">DSM 44728 / CIP 108903 / NRRL B-16338 / NBRC 102104 / LLR-40K-21</strain>
    </source>
</reference>
<dbReference type="KEGG" id="sna:Snas_4290"/>
<dbReference type="GO" id="GO:0006950">
    <property type="term" value="P:response to stress"/>
    <property type="evidence" value="ECO:0007669"/>
    <property type="project" value="UniProtKB-ARBA"/>
</dbReference>
<sequence length="322" mass="35649">MATATREDEFARRAEPLRPELLGFCYRMLGSVHEAEDVLQDALLRAWRAFPRFEDRSSLRTWLYRITTNACLRALERAKRRPLPSGWGDASADPEAPVPSQTSDVPWLQPFPDDPASVVEGRESMRLALVAALQLLPPRRRVVLILRDVLEWRAGEVAEFLDTTPAAVNSLLQHARSQLRRANPKAVREVGPLTARQREFVDRYAKAFAEADLDALTAALSADAVWEMPPYPTWFAGRDHVVRFLATKLGDGGGRRFVRVSANGQPALALYLRDGDGFAAYAVHVLDVGEAGVEHVVAFMDPGLFAGFGLPPRIAADDARDA</sequence>
<dbReference type="Pfam" id="PF08281">
    <property type="entry name" value="Sigma70_r4_2"/>
    <property type="match status" value="1"/>
</dbReference>
<dbReference type="NCBIfam" id="NF006089">
    <property type="entry name" value="PRK08241.1"/>
    <property type="match status" value="1"/>
</dbReference>
<dbReference type="Gene3D" id="1.10.10.10">
    <property type="entry name" value="Winged helix-like DNA-binding domain superfamily/Winged helix DNA-binding domain"/>
    <property type="match status" value="1"/>
</dbReference>
<dbReference type="eggNOG" id="COG1595">
    <property type="taxonomic scope" value="Bacteria"/>
</dbReference>
<dbReference type="InterPro" id="IPR000838">
    <property type="entry name" value="RNA_pol_sigma70_ECF_CS"/>
</dbReference>
<evidence type="ECO:0000259" key="8">
    <source>
        <dbReference type="Pfam" id="PF04542"/>
    </source>
</evidence>
<dbReference type="InterPro" id="IPR036388">
    <property type="entry name" value="WH-like_DNA-bd_sf"/>
</dbReference>
<dbReference type="InterPro" id="IPR014305">
    <property type="entry name" value="RNA_pol_sigma-G_actinobac"/>
</dbReference>
<evidence type="ECO:0000256" key="7">
    <source>
        <dbReference type="SAM" id="MobiDB-lite"/>
    </source>
</evidence>
<dbReference type="GO" id="GO:0016987">
    <property type="term" value="F:sigma factor activity"/>
    <property type="evidence" value="ECO:0007669"/>
    <property type="project" value="UniProtKB-KW"/>
</dbReference>
<evidence type="ECO:0000256" key="2">
    <source>
        <dbReference type="ARBA" id="ARBA00011344"/>
    </source>
</evidence>
<comment type="subunit">
    <text evidence="2">Interacts transiently with the RNA polymerase catalytic core formed by RpoA, RpoB, RpoC and RpoZ (2 alpha, 1 beta, 1 beta' and 1 omega subunit) to form the RNA polymerase holoenzyme that can initiate transcription.</text>
</comment>
<dbReference type="InterPro" id="IPR032710">
    <property type="entry name" value="NTF2-like_dom_sf"/>
</dbReference>
<accession>D3Q3M2</accession>
<dbReference type="HOGENOM" id="CLU_043648_0_0_11"/>
<dbReference type="EMBL" id="CP001778">
    <property type="protein sequence ID" value="ADD43939.1"/>
    <property type="molecule type" value="Genomic_DNA"/>
</dbReference>
<dbReference type="InterPro" id="IPR052704">
    <property type="entry name" value="ECF_Sigma-70_Domain"/>
</dbReference>
<dbReference type="PANTHER" id="PTHR30173">
    <property type="entry name" value="SIGMA 19 FACTOR"/>
    <property type="match status" value="1"/>
</dbReference>
<evidence type="ECO:0000256" key="1">
    <source>
        <dbReference type="ARBA" id="ARBA00010641"/>
    </source>
</evidence>
<dbReference type="SUPFAM" id="SSF54427">
    <property type="entry name" value="NTF2-like"/>
    <property type="match status" value="1"/>
</dbReference>
<dbReference type="eggNOG" id="COG3631">
    <property type="taxonomic scope" value="Bacteria"/>
</dbReference>
<evidence type="ECO:0000256" key="3">
    <source>
        <dbReference type="ARBA" id="ARBA00023015"/>
    </source>
</evidence>
<feature type="region of interest" description="Disordered" evidence="7">
    <location>
        <begin position="82"/>
        <end position="109"/>
    </location>
</feature>
<dbReference type="Pfam" id="PF12680">
    <property type="entry name" value="SnoaL_2"/>
    <property type="match status" value="1"/>
</dbReference>
<dbReference type="InterPro" id="IPR037401">
    <property type="entry name" value="SnoaL-like"/>
</dbReference>
<keyword evidence="4 6" id="KW-0731">Sigma factor</keyword>
<dbReference type="GO" id="GO:0006352">
    <property type="term" value="P:DNA-templated transcription initiation"/>
    <property type="evidence" value="ECO:0007669"/>
    <property type="project" value="InterPro"/>
</dbReference>
<keyword evidence="5 6" id="KW-0804">Transcription</keyword>
<dbReference type="GO" id="GO:0003677">
    <property type="term" value="F:DNA binding"/>
    <property type="evidence" value="ECO:0007669"/>
    <property type="project" value="UniProtKB-KW"/>
</dbReference>
<dbReference type="InterPro" id="IPR014284">
    <property type="entry name" value="RNA_pol_sigma-70_dom"/>
</dbReference>
<dbReference type="OrthoDB" id="3806887at2"/>
<feature type="domain" description="SnoaL-like" evidence="10">
    <location>
        <begin position="201"/>
        <end position="288"/>
    </location>
</feature>
<dbReference type="Gene3D" id="3.10.450.50">
    <property type="match status" value="1"/>
</dbReference>
<dbReference type="NCBIfam" id="TIGR02960">
    <property type="entry name" value="SigX5"/>
    <property type="match status" value="1"/>
</dbReference>
<evidence type="ECO:0000313" key="12">
    <source>
        <dbReference type="Proteomes" id="UP000000844"/>
    </source>
</evidence>
<dbReference type="InterPro" id="IPR007627">
    <property type="entry name" value="RNA_pol_sigma70_r2"/>
</dbReference>
<dbReference type="Pfam" id="PF04542">
    <property type="entry name" value="Sigma70_r2"/>
    <property type="match status" value="1"/>
</dbReference>
<organism evidence="11 12">
    <name type="scientific">Stackebrandtia nassauensis (strain DSM 44728 / CIP 108903 / NRRL B-16338 / NBRC 102104 / LLR-40K-21)</name>
    <dbReference type="NCBI Taxonomy" id="446470"/>
    <lineage>
        <taxon>Bacteria</taxon>
        <taxon>Bacillati</taxon>
        <taxon>Actinomycetota</taxon>
        <taxon>Actinomycetes</taxon>
        <taxon>Glycomycetales</taxon>
        <taxon>Glycomycetaceae</taxon>
        <taxon>Stackebrandtia</taxon>
    </lineage>
</organism>
<dbReference type="NCBIfam" id="TIGR02937">
    <property type="entry name" value="sigma70-ECF"/>
    <property type="match status" value="1"/>
</dbReference>
<keyword evidence="3 6" id="KW-0805">Transcription regulation</keyword>
<comment type="similarity">
    <text evidence="1 6">Belongs to the sigma-70 factor family. ECF subfamily.</text>
</comment>
<evidence type="ECO:0000256" key="4">
    <source>
        <dbReference type="ARBA" id="ARBA00023082"/>
    </source>
</evidence>
<dbReference type="SUPFAM" id="SSF88946">
    <property type="entry name" value="Sigma2 domain of RNA polymerase sigma factors"/>
    <property type="match status" value="1"/>
</dbReference>
<dbReference type="SUPFAM" id="SSF88659">
    <property type="entry name" value="Sigma3 and sigma4 domains of RNA polymerase sigma factors"/>
    <property type="match status" value="1"/>
</dbReference>
<keyword evidence="12" id="KW-1185">Reference proteome</keyword>
<evidence type="ECO:0000256" key="6">
    <source>
        <dbReference type="RuleBase" id="RU000716"/>
    </source>
</evidence>
<dbReference type="InterPro" id="IPR013324">
    <property type="entry name" value="RNA_pol_sigma_r3/r4-like"/>
</dbReference>
<dbReference type="AlphaFoldDB" id="D3Q3M2"/>
<dbReference type="Gene3D" id="1.10.1740.10">
    <property type="match status" value="1"/>
</dbReference>